<feature type="transmembrane region" description="Helical" evidence="9">
    <location>
        <begin position="135"/>
        <end position="154"/>
    </location>
</feature>
<dbReference type="SUPFAM" id="SSF56317">
    <property type="entry name" value="Carbon-nitrogen hydrolase"/>
    <property type="match status" value="1"/>
</dbReference>
<dbReference type="GO" id="GO:0005886">
    <property type="term" value="C:plasma membrane"/>
    <property type="evidence" value="ECO:0007669"/>
    <property type="project" value="UniProtKB-SubCell"/>
</dbReference>
<dbReference type="InterPro" id="IPR004563">
    <property type="entry name" value="Apolipo_AcylTrfase"/>
</dbReference>
<evidence type="ECO:0000256" key="8">
    <source>
        <dbReference type="ARBA" id="ARBA00023315"/>
    </source>
</evidence>
<dbReference type="InterPro" id="IPR036526">
    <property type="entry name" value="C-N_Hydrolase_sf"/>
</dbReference>
<keyword evidence="12" id="KW-1185">Reference proteome</keyword>
<dbReference type="Pfam" id="PF00795">
    <property type="entry name" value="CN_hydrolase"/>
    <property type="match status" value="1"/>
</dbReference>
<dbReference type="Pfam" id="PF20154">
    <property type="entry name" value="LNT_N"/>
    <property type="match status" value="1"/>
</dbReference>
<dbReference type="Gene3D" id="3.60.110.10">
    <property type="entry name" value="Carbon-nitrogen hydrolase"/>
    <property type="match status" value="1"/>
</dbReference>
<dbReference type="EC" id="2.3.1.269" evidence="9"/>
<keyword evidence="6 9" id="KW-1133">Transmembrane helix</keyword>
<evidence type="ECO:0000313" key="11">
    <source>
        <dbReference type="EMBL" id="URQ63241.1"/>
    </source>
</evidence>
<dbReference type="EMBL" id="CP097966">
    <property type="protein sequence ID" value="URQ63241.1"/>
    <property type="molecule type" value="Genomic_DNA"/>
</dbReference>
<keyword evidence="7 9" id="KW-0472">Membrane</keyword>
<protein>
    <recommendedName>
        <fullName evidence="9">Apolipoprotein N-acyltransferase</fullName>
        <shortName evidence="9">ALP N-acyltransferase</shortName>
        <ecNumber evidence="9">2.3.1.269</ecNumber>
    </recommendedName>
</protein>
<evidence type="ECO:0000256" key="9">
    <source>
        <dbReference type="HAMAP-Rule" id="MF_01148"/>
    </source>
</evidence>
<dbReference type="AlphaFoldDB" id="A0A9Q8X482"/>
<comment type="function">
    <text evidence="9">Catalyzes the phospholipid dependent N-acylation of the N-terminal cysteine of apolipoprotein, the last step in lipoprotein maturation.</text>
</comment>
<evidence type="ECO:0000313" key="12">
    <source>
        <dbReference type="Proteomes" id="UP001056381"/>
    </source>
</evidence>
<feature type="transmembrane region" description="Helical" evidence="9">
    <location>
        <begin position="107"/>
        <end position="128"/>
    </location>
</feature>
<name>A0A9Q8X482_9GAMM</name>
<dbReference type="NCBIfam" id="TIGR00546">
    <property type="entry name" value="lnt"/>
    <property type="match status" value="1"/>
</dbReference>
<dbReference type="PROSITE" id="PS50263">
    <property type="entry name" value="CN_HYDROLASE"/>
    <property type="match status" value="1"/>
</dbReference>
<evidence type="ECO:0000259" key="10">
    <source>
        <dbReference type="PROSITE" id="PS50263"/>
    </source>
</evidence>
<evidence type="ECO:0000256" key="5">
    <source>
        <dbReference type="ARBA" id="ARBA00022692"/>
    </source>
</evidence>
<dbReference type="InterPro" id="IPR045378">
    <property type="entry name" value="LNT_N"/>
</dbReference>
<sequence>MIKAFFRGLVIGLIFWSISINWIFDAINFYGAGYFLSFCIAALLIFYLSLYFGFFTFLIKFFEGNKFFVLLVPSLIFILEWVRSWMISGFPWLNIGIFSVPINFTGYLPLIGVSGTSFIFGLIIVLALKISILRIGSIFLLLLVGFLSPNKNLFLDEDSRQLKIAVVQPVENNYKILNNLTLQAKNDGAEVIIWPEAVSSYQNFQASTEFADIDIIGGFFVQQDEKIFTSIINTSTNDRYDKRNLVPFGEFQPFNNLLKNFNEFFNIPNSSLTRGEKSQKKVLIQQIPFSGLICWELSFNDTFVDRTRNTGFIIHISNDSWYGKNMPAQHLLHAKARAIESQKWVVRSTTDGISDIISPYNQKKLSKNIPKGIKGFKTETISTNMKNTTYLIFGDYPLLIFSFIIILLALIDKKRNEK</sequence>
<dbReference type="HAMAP" id="MF_01148">
    <property type="entry name" value="Lnt"/>
    <property type="match status" value="1"/>
</dbReference>
<feature type="transmembrane region" description="Helical" evidence="9">
    <location>
        <begin position="67"/>
        <end position="87"/>
    </location>
</feature>
<gene>
    <name evidence="9 11" type="primary">lnt</name>
    <name evidence="11" type="ORF">M9B40_00295</name>
</gene>
<accession>A0A9Q8X482</accession>
<keyword evidence="4 9" id="KW-0808">Transferase</keyword>
<evidence type="ECO:0000256" key="4">
    <source>
        <dbReference type="ARBA" id="ARBA00022679"/>
    </source>
</evidence>
<dbReference type="CDD" id="cd07571">
    <property type="entry name" value="ALP_N-acyl_transferase"/>
    <property type="match status" value="1"/>
</dbReference>
<dbReference type="GO" id="GO:0016410">
    <property type="term" value="F:N-acyltransferase activity"/>
    <property type="evidence" value="ECO:0007669"/>
    <property type="project" value="UniProtKB-UniRule"/>
</dbReference>
<evidence type="ECO:0000256" key="6">
    <source>
        <dbReference type="ARBA" id="ARBA00022989"/>
    </source>
</evidence>
<comment type="similarity">
    <text evidence="2 9">Belongs to the CN hydrolase family. Apolipoprotein N-acyltransferase subfamily.</text>
</comment>
<dbReference type="PANTHER" id="PTHR38686">
    <property type="entry name" value="APOLIPOPROTEIN N-ACYLTRANSFERASE"/>
    <property type="match status" value="1"/>
</dbReference>
<keyword evidence="8 9" id="KW-0012">Acyltransferase</keyword>
<proteinExistence type="inferred from homology"/>
<organism evidence="11 12">
    <name type="scientific">SAR86 cluster bacterium</name>
    <dbReference type="NCBI Taxonomy" id="2030880"/>
    <lineage>
        <taxon>Bacteria</taxon>
        <taxon>Pseudomonadati</taxon>
        <taxon>Pseudomonadota</taxon>
        <taxon>Gammaproteobacteria</taxon>
        <taxon>SAR86 cluster</taxon>
    </lineage>
</organism>
<feature type="transmembrane region" description="Helical" evidence="9">
    <location>
        <begin position="30"/>
        <end position="55"/>
    </location>
</feature>
<dbReference type="Proteomes" id="UP001056381">
    <property type="component" value="Chromosome"/>
</dbReference>
<dbReference type="InterPro" id="IPR003010">
    <property type="entry name" value="C-N_Hydrolase"/>
</dbReference>
<feature type="transmembrane region" description="Helical" evidence="9">
    <location>
        <begin position="5"/>
        <end position="24"/>
    </location>
</feature>
<evidence type="ECO:0000256" key="2">
    <source>
        <dbReference type="ARBA" id="ARBA00010065"/>
    </source>
</evidence>
<comment type="subcellular location">
    <subcellularLocation>
        <location evidence="1 9">Cell membrane</location>
        <topology evidence="1 9">Multi-pass membrane protein</topology>
    </subcellularLocation>
</comment>
<feature type="transmembrane region" description="Helical" evidence="9">
    <location>
        <begin position="390"/>
        <end position="411"/>
    </location>
</feature>
<feature type="domain" description="CN hydrolase" evidence="10">
    <location>
        <begin position="155"/>
        <end position="383"/>
    </location>
</feature>
<evidence type="ECO:0000256" key="7">
    <source>
        <dbReference type="ARBA" id="ARBA00023136"/>
    </source>
</evidence>
<comment type="catalytic activity">
    <reaction evidence="9">
        <text>N-terminal S-1,2-diacyl-sn-glyceryl-L-cysteinyl-[lipoprotein] + a glycerophospholipid = N-acyl-S-1,2-diacyl-sn-glyceryl-L-cysteinyl-[lipoprotein] + a 2-acyl-sn-glycero-3-phospholipid + H(+)</text>
        <dbReference type="Rhea" id="RHEA:48228"/>
        <dbReference type="Rhea" id="RHEA-COMP:14681"/>
        <dbReference type="Rhea" id="RHEA-COMP:14684"/>
        <dbReference type="ChEBI" id="CHEBI:15378"/>
        <dbReference type="ChEBI" id="CHEBI:136912"/>
        <dbReference type="ChEBI" id="CHEBI:140656"/>
        <dbReference type="ChEBI" id="CHEBI:140657"/>
        <dbReference type="ChEBI" id="CHEBI:140660"/>
        <dbReference type="EC" id="2.3.1.269"/>
    </reaction>
</comment>
<evidence type="ECO:0000256" key="1">
    <source>
        <dbReference type="ARBA" id="ARBA00004651"/>
    </source>
</evidence>
<reference evidence="11" key="1">
    <citation type="submission" date="2022-05" db="EMBL/GenBank/DDBJ databases">
        <title>Single-amplified genomics reveal most streamlined microbe among free-living bacteria.</title>
        <authorList>
            <person name="Roda-Garcia J."/>
            <person name="Haro-Moreno J.M."/>
            <person name="Rodriguez-Valera F."/>
            <person name="Almagro-Moreno S."/>
            <person name="Lopez-Perez M."/>
        </authorList>
    </citation>
    <scope>NUCLEOTIDE SEQUENCE</scope>
    <source>
        <strain evidence="11">TMED112-D2-2</strain>
    </source>
</reference>
<comment type="pathway">
    <text evidence="9">Protein modification; lipoprotein biosynthesis (N-acyl transfer).</text>
</comment>
<dbReference type="PANTHER" id="PTHR38686:SF1">
    <property type="entry name" value="APOLIPOPROTEIN N-ACYLTRANSFERASE"/>
    <property type="match status" value="1"/>
</dbReference>
<evidence type="ECO:0000256" key="3">
    <source>
        <dbReference type="ARBA" id="ARBA00022475"/>
    </source>
</evidence>
<dbReference type="GO" id="GO:0042158">
    <property type="term" value="P:lipoprotein biosynthetic process"/>
    <property type="evidence" value="ECO:0007669"/>
    <property type="project" value="UniProtKB-UniRule"/>
</dbReference>
<keyword evidence="3 9" id="KW-1003">Cell membrane</keyword>
<keyword evidence="5 9" id="KW-0812">Transmembrane</keyword>